<dbReference type="RefSeq" id="WP_104373149.1">
    <property type="nucleotide sequence ID" value="NZ_BFAV01000155.1"/>
</dbReference>
<dbReference type="AlphaFoldDB" id="A0A2L2XFL4"/>
<gene>
    <name evidence="1" type="ORF">DCCM_4136</name>
</gene>
<organism evidence="1 2">
    <name type="scientific">Desulfocucumis palustris</name>
    <dbReference type="NCBI Taxonomy" id="1898651"/>
    <lineage>
        <taxon>Bacteria</taxon>
        <taxon>Bacillati</taxon>
        <taxon>Bacillota</taxon>
        <taxon>Clostridia</taxon>
        <taxon>Eubacteriales</taxon>
        <taxon>Desulfocucumaceae</taxon>
        <taxon>Desulfocucumis</taxon>
    </lineage>
</organism>
<dbReference type="Pfam" id="PF20551">
    <property type="entry name" value="DUF6765"/>
    <property type="match status" value="1"/>
</dbReference>
<name>A0A2L2XFL4_9FIRM</name>
<dbReference type="EMBL" id="BFAV01000155">
    <property type="protein sequence ID" value="GBF35015.1"/>
    <property type="molecule type" value="Genomic_DNA"/>
</dbReference>
<evidence type="ECO:0000313" key="2">
    <source>
        <dbReference type="Proteomes" id="UP000239549"/>
    </source>
</evidence>
<keyword evidence="2" id="KW-1185">Reference proteome</keyword>
<accession>A0A2L2XFL4</accession>
<dbReference type="InterPro" id="IPR046653">
    <property type="entry name" value="DUF6765"/>
</dbReference>
<proteinExistence type="predicted"/>
<protein>
    <submittedName>
        <fullName evidence="1">Uncharacterized protein</fullName>
    </submittedName>
</protein>
<dbReference type="OrthoDB" id="569000at2"/>
<reference evidence="2" key="1">
    <citation type="submission" date="2018-02" db="EMBL/GenBank/DDBJ databases">
        <title>Genome sequence of Desulfocucumis palustris strain NAW-5.</title>
        <authorList>
            <person name="Watanabe M."/>
            <person name="Kojima H."/>
            <person name="Fukui M."/>
        </authorList>
    </citation>
    <scope>NUCLEOTIDE SEQUENCE [LARGE SCALE GENOMIC DNA]</scope>
    <source>
        <strain evidence="2">NAW-5</strain>
    </source>
</reference>
<sequence>MQIDFHHGVIYVLARLAGFTKQKASTIAFCSQYVDDATRCTPVRFSNGAIYDPICSAHKMLDYRNFNTLANHLVWVPFHFLPGNNMLPAESEAKGDFITRTVCKPDSYIARDMVGECINNANNINGLHRLGITLHVYADTWAHQGFAGIQNDINKVQYFTDDSISENLIEKVSQYFKDRFNNSCSEFVDGISPLGHGAVLSYPDRPYLKWRYMDSGGKEIYRNNLAEYKDAVQKIYTVMKRFQSRNTDEQVEEINQQDLEQILILFETFKDSDGEVRHQKWLKKIKEGFFSFGAEDVEYSYLVEEDVFGEESEDNRYIYTNAFLKSDWKMFQDALRDHLYFLQRKLFPKYGLCLA</sequence>
<dbReference type="Proteomes" id="UP000239549">
    <property type="component" value="Unassembled WGS sequence"/>
</dbReference>
<comment type="caution">
    <text evidence="1">The sequence shown here is derived from an EMBL/GenBank/DDBJ whole genome shotgun (WGS) entry which is preliminary data.</text>
</comment>
<evidence type="ECO:0000313" key="1">
    <source>
        <dbReference type="EMBL" id="GBF35015.1"/>
    </source>
</evidence>